<accession>A0A0F9CA24</accession>
<gene>
    <name evidence="1" type="ORF">LCGC14_2427950</name>
</gene>
<evidence type="ECO:0000313" key="1">
    <source>
        <dbReference type="EMBL" id="KKL23182.1"/>
    </source>
</evidence>
<dbReference type="EMBL" id="LAZR01037069">
    <property type="protein sequence ID" value="KKL23182.1"/>
    <property type="molecule type" value="Genomic_DNA"/>
</dbReference>
<comment type="caution">
    <text evidence="1">The sequence shown here is derived from an EMBL/GenBank/DDBJ whole genome shotgun (WGS) entry which is preliminary data.</text>
</comment>
<proteinExistence type="predicted"/>
<organism evidence="1">
    <name type="scientific">marine sediment metagenome</name>
    <dbReference type="NCBI Taxonomy" id="412755"/>
    <lineage>
        <taxon>unclassified sequences</taxon>
        <taxon>metagenomes</taxon>
        <taxon>ecological metagenomes</taxon>
    </lineage>
</organism>
<reference evidence="1" key="1">
    <citation type="journal article" date="2015" name="Nature">
        <title>Complex archaea that bridge the gap between prokaryotes and eukaryotes.</title>
        <authorList>
            <person name="Spang A."/>
            <person name="Saw J.H."/>
            <person name="Jorgensen S.L."/>
            <person name="Zaremba-Niedzwiedzka K."/>
            <person name="Martijn J."/>
            <person name="Lind A.E."/>
            <person name="van Eijk R."/>
            <person name="Schleper C."/>
            <person name="Guy L."/>
            <person name="Ettema T.J."/>
        </authorList>
    </citation>
    <scope>NUCLEOTIDE SEQUENCE</scope>
</reference>
<name>A0A0F9CA24_9ZZZZ</name>
<protein>
    <submittedName>
        <fullName evidence="1">Uncharacterized protein</fullName>
    </submittedName>
</protein>
<dbReference type="AlphaFoldDB" id="A0A0F9CA24"/>
<sequence length="41" mass="5273">MIKNKYLTTFWGKRSNELYREFRKKRKKLNRISKRSRQINR</sequence>